<dbReference type="PANTHER" id="PTHR30126">
    <property type="entry name" value="HTH-TYPE TRANSCRIPTIONAL REGULATOR"/>
    <property type="match status" value="1"/>
</dbReference>
<dbReference type="Proteomes" id="UP000294887">
    <property type="component" value="Unassembled WGS sequence"/>
</dbReference>
<dbReference type="PROSITE" id="PS50931">
    <property type="entry name" value="HTH_LYSR"/>
    <property type="match status" value="1"/>
</dbReference>
<keyword evidence="7" id="KW-1185">Reference proteome</keyword>
<keyword evidence="3 6" id="KW-0238">DNA-binding</keyword>
<evidence type="ECO:0000256" key="1">
    <source>
        <dbReference type="ARBA" id="ARBA00009437"/>
    </source>
</evidence>
<dbReference type="InterPro" id="IPR000847">
    <property type="entry name" value="LysR_HTH_N"/>
</dbReference>
<dbReference type="SUPFAM" id="SSF46785">
    <property type="entry name" value="Winged helix' DNA-binding domain"/>
    <property type="match status" value="1"/>
</dbReference>
<dbReference type="InterPro" id="IPR005119">
    <property type="entry name" value="LysR_subst-bd"/>
</dbReference>
<dbReference type="AlphaFoldDB" id="A0A4R1EXY2"/>
<dbReference type="InterPro" id="IPR036390">
    <property type="entry name" value="WH_DNA-bd_sf"/>
</dbReference>
<dbReference type="SUPFAM" id="SSF53850">
    <property type="entry name" value="Periplasmic binding protein-like II"/>
    <property type="match status" value="1"/>
</dbReference>
<dbReference type="EMBL" id="SMFQ01000004">
    <property type="protein sequence ID" value="TCJ84912.1"/>
    <property type="molecule type" value="Genomic_DNA"/>
</dbReference>
<reference evidence="6 7" key="1">
    <citation type="submission" date="2019-03" db="EMBL/GenBank/DDBJ databases">
        <title>Genomic Encyclopedia of Type Strains, Phase IV (KMG-IV): sequencing the most valuable type-strain genomes for metagenomic binning, comparative biology and taxonomic classification.</title>
        <authorList>
            <person name="Goeker M."/>
        </authorList>
    </citation>
    <scope>NUCLEOTIDE SEQUENCE [LARGE SCALE GENOMIC DNA]</scope>
    <source>
        <strain evidence="6 7">DSM 24830</strain>
    </source>
</reference>
<sequence>MDISHLKTFLEIYKTRHFRKSAEKLFITQSAASARIKLLEDRLGVALFTRDKRNIEPTPAAHRFFKYAEMVVTGWDQAKQVVALPDEYELSISIACMADIWHLFLKNWIVEIKDQRPEFAFNLMINQSHDVSDLLINGALDLGFVFEPIQLPSIEAHEVLEFEIKLFSTTPNQTPEQALDKNYIKIDWGVSFEYEYSQEYKDQAISNVRTNYGLMAIDIMKDNGGAAYLPDLSPLQNDPTLPLYEVENAFIFKRKLYALYRKDTEVHENIAEIINTIKSIIA</sequence>
<accession>A0A4R1EXY2</accession>
<dbReference type="Gene3D" id="3.40.190.290">
    <property type="match status" value="1"/>
</dbReference>
<comment type="similarity">
    <text evidence="1">Belongs to the LysR transcriptional regulatory family.</text>
</comment>
<evidence type="ECO:0000313" key="6">
    <source>
        <dbReference type="EMBL" id="TCJ84912.1"/>
    </source>
</evidence>
<dbReference type="Pfam" id="PF00126">
    <property type="entry name" value="HTH_1"/>
    <property type="match status" value="1"/>
</dbReference>
<feature type="domain" description="HTH lysR-type" evidence="5">
    <location>
        <begin position="1"/>
        <end position="58"/>
    </location>
</feature>
<evidence type="ECO:0000256" key="4">
    <source>
        <dbReference type="ARBA" id="ARBA00023163"/>
    </source>
</evidence>
<dbReference type="PANTHER" id="PTHR30126:SF21">
    <property type="entry name" value="TRANSCRIPTIONAL REGULATOR-RELATED"/>
    <property type="match status" value="1"/>
</dbReference>
<proteinExistence type="inferred from homology"/>
<dbReference type="InterPro" id="IPR036388">
    <property type="entry name" value="WH-like_DNA-bd_sf"/>
</dbReference>
<evidence type="ECO:0000259" key="5">
    <source>
        <dbReference type="PROSITE" id="PS50931"/>
    </source>
</evidence>
<protein>
    <submittedName>
        <fullName evidence="6">DNA-binding transcriptional LysR family regulator</fullName>
    </submittedName>
</protein>
<evidence type="ECO:0000313" key="7">
    <source>
        <dbReference type="Proteomes" id="UP000294887"/>
    </source>
</evidence>
<evidence type="ECO:0000256" key="2">
    <source>
        <dbReference type="ARBA" id="ARBA00023015"/>
    </source>
</evidence>
<dbReference type="RefSeq" id="WP_131906637.1">
    <property type="nucleotide sequence ID" value="NZ_BAAAFU010000006.1"/>
</dbReference>
<comment type="caution">
    <text evidence="6">The sequence shown here is derived from an EMBL/GenBank/DDBJ whole genome shotgun (WGS) entry which is preliminary data.</text>
</comment>
<keyword evidence="4" id="KW-0804">Transcription</keyword>
<dbReference type="GO" id="GO:0000976">
    <property type="term" value="F:transcription cis-regulatory region binding"/>
    <property type="evidence" value="ECO:0007669"/>
    <property type="project" value="TreeGrafter"/>
</dbReference>
<dbReference type="OrthoDB" id="9786526at2"/>
<dbReference type="PRINTS" id="PR00039">
    <property type="entry name" value="HTHLYSR"/>
</dbReference>
<dbReference type="Pfam" id="PF03466">
    <property type="entry name" value="LysR_substrate"/>
    <property type="match status" value="1"/>
</dbReference>
<name>A0A4R1EXY2_9GAMM</name>
<evidence type="ECO:0000256" key="3">
    <source>
        <dbReference type="ARBA" id="ARBA00023125"/>
    </source>
</evidence>
<dbReference type="FunFam" id="1.10.10.10:FF:000001">
    <property type="entry name" value="LysR family transcriptional regulator"/>
    <property type="match status" value="1"/>
</dbReference>
<keyword evidence="2" id="KW-0805">Transcription regulation</keyword>
<dbReference type="Gene3D" id="1.10.10.10">
    <property type="entry name" value="Winged helix-like DNA-binding domain superfamily/Winged helix DNA-binding domain"/>
    <property type="match status" value="1"/>
</dbReference>
<gene>
    <name evidence="6" type="ORF">EV695_2875</name>
</gene>
<organism evidence="6 7">
    <name type="scientific">Cocleimonas flava</name>
    <dbReference type="NCBI Taxonomy" id="634765"/>
    <lineage>
        <taxon>Bacteria</taxon>
        <taxon>Pseudomonadati</taxon>
        <taxon>Pseudomonadota</taxon>
        <taxon>Gammaproteobacteria</taxon>
        <taxon>Thiotrichales</taxon>
        <taxon>Thiotrichaceae</taxon>
        <taxon>Cocleimonas</taxon>
    </lineage>
</organism>
<dbReference type="GO" id="GO:0003700">
    <property type="term" value="F:DNA-binding transcription factor activity"/>
    <property type="evidence" value="ECO:0007669"/>
    <property type="project" value="InterPro"/>
</dbReference>